<dbReference type="AlphaFoldDB" id="D2UZ69"/>
<evidence type="ECO:0000313" key="2">
    <source>
        <dbReference type="Proteomes" id="UP000006671"/>
    </source>
</evidence>
<organism evidence="2">
    <name type="scientific">Naegleria gruberi</name>
    <name type="common">Amoeba</name>
    <dbReference type="NCBI Taxonomy" id="5762"/>
    <lineage>
        <taxon>Eukaryota</taxon>
        <taxon>Discoba</taxon>
        <taxon>Heterolobosea</taxon>
        <taxon>Tetramitia</taxon>
        <taxon>Eutetramitia</taxon>
        <taxon>Vahlkampfiidae</taxon>
        <taxon>Naegleria</taxon>
    </lineage>
</organism>
<protein>
    <submittedName>
        <fullName evidence="1">Predicted protein</fullName>
    </submittedName>
</protein>
<dbReference type="EMBL" id="GG738846">
    <property type="protein sequence ID" value="EFC49892.1"/>
    <property type="molecule type" value="Genomic_DNA"/>
</dbReference>
<sequence>MRNLDDDLHNNNQQQQDLFEEVLQMYGSSTECEDLVLDFTSSDTNGLMKRVESYLSSGSSWYKKLKVDKDMESLDSFGINEVSDELDDEKSDCSFTNRYEESLNWEVDNYEDTFDDYQNVARKEKPCCKKFSPLIRRTNINLEFLDPSQCIEASCIGCSSLERKTLIVSTLFIACESSSDHSSTSSSDSHLNSSSSLSCNVSYSAMDSSNRVLLVHSKVDINKETEKQRLIRSEILKISSSLTDAFRASSTGSLLRIPDIRVLFCRSDLVLDQGLANRVEFLNFGENTDWNEWIDETSPIIKQIIEGSLRELDTEHSLRLFSMVSNYVHDYFGNFNSIYNLISSFTNFDCCNTDFIIAQTAITTAKIMTKVKELATKKEIEYKDTISKIETESRTIIRKKNKEIEKLKKQLNEFKKNFYSTVDLTEKAEKKQETKIIDLSSHLIVNSKHDSMNRNDQCGPKSILLLPPLRLCYRQV</sequence>
<dbReference type="GeneID" id="8863232"/>
<reference evidence="1 2" key="1">
    <citation type="journal article" date="2010" name="Cell">
        <title>The genome of Naegleria gruberi illuminates early eukaryotic versatility.</title>
        <authorList>
            <person name="Fritz-Laylin L.K."/>
            <person name="Prochnik S.E."/>
            <person name="Ginger M.L."/>
            <person name="Dacks J.B."/>
            <person name="Carpenter M.L."/>
            <person name="Field M.C."/>
            <person name="Kuo A."/>
            <person name="Paredez A."/>
            <person name="Chapman J."/>
            <person name="Pham J."/>
            <person name="Shu S."/>
            <person name="Neupane R."/>
            <person name="Cipriano M."/>
            <person name="Mancuso J."/>
            <person name="Tu H."/>
            <person name="Salamov A."/>
            <person name="Lindquist E."/>
            <person name="Shapiro H."/>
            <person name="Lucas S."/>
            <person name="Grigoriev I.V."/>
            <person name="Cande W.Z."/>
            <person name="Fulton C."/>
            <person name="Rokhsar D.S."/>
            <person name="Dawson S.C."/>
        </authorList>
    </citation>
    <scope>NUCLEOTIDE SEQUENCE [LARGE SCALE GENOMIC DNA]</scope>
    <source>
        <strain evidence="1 2">NEG-M</strain>
    </source>
</reference>
<evidence type="ECO:0000313" key="1">
    <source>
        <dbReference type="EMBL" id="EFC49892.1"/>
    </source>
</evidence>
<dbReference type="VEuPathDB" id="AmoebaDB:NAEGRDRAFT_45406"/>
<proteinExistence type="predicted"/>
<dbReference type="InParanoid" id="D2UZ69"/>
<keyword evidence="2" id="KW-1185">Reference proteome</keyword>
<gene>
    <name evidence="1" type="ORF">NAEGRDRAFT_45406</name>
</gene>
<dbReference type="Proteomes" id="UP000006671">
    <property type="component" value="Unassembled WGS sequence"/>
</dbReference>
<name>D2UZ69_NAEGR</name>
<dbReference type="KEGG" id="ngr:NAEGRDRAFT_45406"/>
<dbReference type="RefSeq" id="XP_002682636.1">
    <property type="nucleotide sequence ID" value="XM_002682590.1"/>
</dbReference>
<accession>D2UZ69</accession>